<feature type="region of interest" description="Disordered" evidence="1">
    <location>
        <begin position="578"/>
        <end position="619"/>
    </location>
</feature>
<organism evidence="2 3">
    <name type="scientific">Cephalotrichum gorgonifer</name>
    <dbReference type="NCBI Taxonomy" id="2041049"/>
    <lineage>
        <taxon>Eukaryota</taxon>
        <taxon>Fungi</taxon>
        <taxon>Dikarya</taxon>
        <taxon>Ascomycota</taxon>
        <taxon>Pezizomycotina</taxon>
        <taxon>Sordariomycetes</taxon>
        <taxon>Hypocreomycetidae</taxon>
        <taxon>Microascales</taxon>
        <taxon>Microascaceae</taxon>
        <taxon>Cephalotrichum</taxon>
    </lineage>
</organism>
<feature type="compositionally biased region" description="Basic and acidic residues" evidence="1">
    <location>
        <begin position="898"/>
        <end position="908"/>
    </location>
</feature>
<keyword evidence="3" id="KW-1185">Reference proteome</keyword>
<feature type="compositionally biased region" description="Basic and acidic residues" evidence="1">
    <location>
        <begin position="844"/>
        <end position="859"/>
    </location>
</feature>
<feature type="compositionally biased region" description="Acidic residues" evidence="1">
    <location>
        <begin position="600"/>
        <end position="615"/>
    </location>
</feature>
<feature type="compositionally biased region" description="Polar residues" evidence="1">
    <location>
        <begin position="316"/>
        <end position="329"/>
    </location>
</feature>
<feature type="compositionally biased region" description="Basic and acidic residues" evidence="1">
    <location>
        <begin position="153"/>
        <end position="166"/>
    </location>
</feature>
<feature type="compositionally biased region" description="Polar residues" evidence="1">
    <location>
        <begin position="657"/>
        <end position="666"/>
    </location>
</feature>
<feature type="compositionally biased region" description="Low complexity" evidence="1">
    <location>
        <begin position="641"/>
        <end position="656"/>
    </location>
</feature>
<feature type="compositionally biased region" description="Basic and acidic residues" evidence="1">
    <location>
        <begin position="1102"/>
        <end position="1111"/>
    </location>
</feature>
<feature type="compositionally biased region" description="Basic and acidic residues" evidence="1">
    <location>
        <begin position="81"/>
        <end position="116"/>
    </location>
</feature>
<feature type="compositionally biased region" description="Basic and acidic residues" evidence="1">
    <location>
        <begin position="783"/>
        <end position="792"/>
    </location>
</feature>
<feature type="compositionally biased region" description="Basic and acidic residues" evidence="1">
    <location>
        <begin position="733"/>
        <end position="746"/>
    </location>
</feature>
<feature type="region of interest" description="Disordered" evidence="1">
    <location>
        <begin position="480"/>
        <end position="512"/>
    </location>
</feature>
<feature type="compositionally biased region" description="Gly residues" evidence="1">
    <location>
        <begin position="254"/>
        <end position="267"/>
    </location>
</feature>
<name>A0AAE8MZ82_9PEZI</name>
<evidence type="ECO:0008006" key="4">
    <source>
        <dbReference type="Google" id="ProtNLM"/>
    </source>
</evidence>
<evidence type="ECO:0000313" key="2">
    <source>
        <dbReference type="EMBL" id="SPO03531.1"/>
    </source>
</evidence>
<feature type="compositionally biased region" description="Acidic residues" evidence="1">
    <location>
        <begin position="69"/>
        <end position="80"/>
    </location>
</feature>
<gene>
    <name evidence="2" type="ORF">DNG_06214</name>
</gene>
<dbReference type="EMBL" id="ONZQ02000008">
    <property type="protein sequence ID" value="SPO03531.1"/>
    <property type="molecule type" value="Genomic_DNA"/>
</dbReference>
<feature type="compositionally biased region" description="Low complexity" evidence="1">
    <location>
        <begin position="123"/>
        <end position="134"/>
    </location>
</feature>
<reference evidence="2" key="1">
    <citation type="submission" date="2018-03" db="EMBL/GenBank/DDBJ databases">
        <authorList>
            <person name="Guldener U."/>
        </authorList>
    </citation>
    <scope>NUCLEOTIDE SEQUENCE</scope>
</reference>
<dbReference type="AlphaFoldDB" id="A0AAE8MZ82"/>
<evidence type="ECO:0000313" key="3">
    <source>
        <dbReference type="Proteomes" id="UP001187682"/>
    </source>
</evidence>
<feature type="compositionally biased region" description="Acidic residues" evidence="1">
    <location>
        <begin position="1049"/>
        <end position="1075"/>
    </location>
</feature>
<feature type="compositionally biased region" description="Basic and acidic residues" evidence="1">
    <location>
        <begin position="702"/>
        <end position="713"/>
    </location>
</feature>
<feature type="compositionally biased region" description="Low complexity" evidence="1">
    <location>
        <begin position="280"/>
        <end position="293"/>
    </location>
</feature>
<feature type="region of interest" description="Disordered" evidence="1">
    <location>
        <begin position="637"/>
        <end position="909"/>
    </location>
</feature>
<feature type="compositionally biased region" description="Acidic residues" evidence="1">
    <location>
        <begin position="483"/>
        <end position="496"/>
    </location>
</feature>
<proteinExistence type="predicted"/>
<accession>A0AAE8MZ82</accession>
<comment type="caution">
    <text evidence="2">The sequence shown here is derived from an EMBL/GenBank/DDBJ whole genome shotgun (WGS) entry which is preliminary data.</text>
</comment>
<evidence type="ECO:0000256" key="1">
    <source>
        <dbReference type="SAM" id="MobiDB-lite"/>
    </source>
</evidence>
<dbReference type="Proteomes" id="UP001187682">
    <property type="component" value="Unassembled WGS sequence"/>
</dbReference>
<protein>
    <recommendedName>
        <fullName evidence="4">Pathway-specific nitrogen regulator</fullName>
    </recommendedName>
</protein>
<dbReference type="PANTHER" id="PTHR48125:SF12">
    <property type="entry name" value="AT HOOK TRANSCRIPTION FACTOR FAMILY-RELATED"/>
    <property type="match status" value="1"/>
</dbReference>
<feature type="compositionally biased region" description="Basic and acidic residues" evidence="1">
    <location>
        <begin position="29"/>
        <end position="60"/>
    </location>
</feature>
<feature type="compositionally biased region" description="Pro residues" evidence="1">
    <location>
        <begin position="862"/>
        <end position="872"/>
    </location>
</feature>
<feature type="region of interest" description="Disordered" evidence="1">
    <location>
        <begin position="1035"/>
        <end position="1128"/>
    </location>
</feature>
<dbReference type="PANTHER" id="PTHR48125">
    <property type="entry name" value="LP07818P1"/>
    <property type="match status" value="1"/>
</dbReference>
<sequence>MPRVTQECDFTIHEDEGSVCSSVGDDAELELHGEGPEARESLNGNQEREGAQEELSHLEEELGANDALVPEDADQLDDVEERISDDHAGVDESTEQHDDSTHSETPEGAHDAHDDIPGPLSARGSTGSSGSYRRTSGRTDALIHAAAKAVVARLEEQRKSPDKERAEDEEAEFSVLSYTTDGDADRVEQGDQSYTTDNDGDHVEQGYDHSYAGDDAPAEDEPSPRPSDAGGDSSSHNEADDDVFSDRSPRSSTGSGGSAGYLSGGGDGDPRKLSLDETLSQTTTRSPRISSISHYDYDEDNFVPTSRNTPRPAFRSPSSVKAMQMSSPPASVYGSPRSSRRIRPTMSRLGSPIAPAAQYSPKGRSTPPRLKRPKEPAPLVLLHVTLLPLTWPWADVLEAAAAAAGGDDDELGEAAGNLRGAWRHLQSKVGDTVLERGVLLPHPQGDFEVLEERVLEALELPLRRRARILECGHYLGPSNEMNAIDDSDSEADEYDDDGRRASSRAGPKEGETHWCSTCRHDIKYESLGPGKVFRVKVFASNGLMKAGAWGACWREMERVDVEVEPYVDAKAQGELARLAAEQERREEEEYMQQQQRQQQEEEEEMEYGFEGEEGEEGHADQHIDESYADDQGEMALDRRSPSAFRSSPAPSPIRSSMQDQSRSLRSPVQPRMLGSPAPDTRIQERNTTVIHRSSAHVVPSTPRRELQLEERSHSVAGHRHARLLSSPPAMDMRAAEDERALLDRPSRPLLHSPPPDTDARMAERSYSSLSHRAAHLITSTPDARVRAGERGHSSSSSIDHHHHYRPDPHTPVSAPTHAGERERAHDSPSAGVPQAHYPSTAEADADRRRRDEERLREIYGRTPPPPLSPSPSPELRRDRGHEAYTSPSPPAPPSPSHQAHERREERRKAYQAASLPELLLEATKVFFRDARNVAIVVLGVLTLGLAFRAVAGGSGVLPGPLRGADVPGLGAETGGAAGVGGVPGREAGLIPDERAEVGEEVPVRERLTEREVVRVVETVTETVKVTATATEVEAAPEIETQAEVHVESEQLDSADIPADEAEADADEDGLGEESPVDTADTAAHEAEMGSDQQEEEPLADLSAHEAERTEDGQEGEEPLVDPVAHEEL</sequence>
<feature type="region of interest" description="Disordered" evidence="1">
    <location>
        <begin position="17"/>
        <end position="373"/>
    </location>
</feature>